<dbReference type="InterPro" id="IPR036869">
    <property type="entry name" value="J_dom_sf"/>
</dbReference>
<dbReference type="InterPro" id="IPR026894">
    <property type="entry name" value="DnaJ_X"/>
</dbReference>
<evidence type="ECO:0000313" key="4">
    <source>
        <dbReference type="EMBL" id="KAK1444814.1"/>
    </source>
</evidence>
<keyword evidence="1" id="KW-0175">Coiled coil</keyword>
<evidence type="ECO:0000313" key="5">
    <source>
        <dbReference type="Proteomes" id="UP001230268"/>
    </source>
</evidence>
<dbReference type="PRINTS" id="PR00625">
    <property type="entry name" value="JDOMAIN"/>
</dbReference>
<feature type="coiled-coil region" evidence="1">
    <location>
        <begin position="349"/>
        <end position="376"/>
    </location>
</feature>
<evidence type="ECO:0000256" key="2">
    <source>
        <dbReference type="SAM" id="MobiDB-lite"/>
    </source>
</evidence>
<reference evidence="4" key="1">
    <citation type="submission" date="2023-08" db="EMBL/GenBank/DDBJ databases">
        <title>Draft sequence of the Babesia gibsoni genome.</title>
        <authorList>
            <person name="Yamagishi J.Y."/>
            <person name="Xuan X.X."/>
        </authorList>
    </citation>
    <scope>NUCLEOTIDE SEQUENCE</scope>
    <source>
        <strain evidence="4">Azabu</strain>
    </source>
</reference>
<gene>
    <name evidence="4" type="ORF">BgAZ_107200</name>
</gene>
<comment type="caution">
    <text evidence="4">The sequence shown here is derived from an EMBL/GenBank/DDBJ whole genome shotgun (WGS) entry which is preliminary data.</text>
</comment>
<dbReference type="Gene3D" id="1.10.287.110">
    <property type="entry name" value="DnaJ domain"/>
    <property type="match status" value="1"/>
</dbReference>
<dbReference type="PANTHER" id="PTHR44094:SF8">
    <property type="entry name" value="DNAJ HEAT SHOCK N-TERMINAL DOMAIN-CONTAINING PROTEIN-RELATED"/>
    <property type="match status" value="1"/>
</dbReference>
<dbReference type="InterPro" id="IPR052423">
    <property type="entry name" value="EMIR"/>
</dbReference>
<dbReference type="PROSITE" id="PS50076">
    <property type="entry name" value="DNAJ_2"/>
    <property type="match status" value="1"/>
</dbReference>
<feature type="compositionally biased region" description="Basic and acidic residues" evidence="2">
    <location>
        <begin position="197"/>
        <end position="212"/>
    </location>
</feature>
<feature type="domain" description="J" evidence="3">
    <location>
        <begin position="389"/>
        <end position="453"/>
    </location>
</feature>
<dbReference type="EMBL" id="JAVEPI010000001">
    <property type="protein sequence ID" value="KAK1444814.1"/>
    <property type="molecule type" value="Genomic_DNA"/>
</dbReference>
<dbReference type="SUPFAM" id="SSF46565">
    <property type="entry name" value="Chaperone J-domain"/>
    <property type="match status" value="1"/>
</dbReference>
<protein>
    <submittedName>
        <fullName evidence="4">DnaJ heat shock N-terminal domain-containing protein</fullName>
    </submittedName>
</protein>
<evidence type="ECO:0000259" key="3">
    <source>
        <dbReference type="PROSITE" id="PS50076"/>
    </source>
</evidence>
<feature type="region of interest" description="Disordered" evidence="2">
    <location>
        <begin position="193"/>
        <end position="212"/>
    </location>
</feature>
<dbReference type="InterPro" id="IPR001623">
    <property type="entry name" value="DnaJ_domain"/>
</dbReference>
<dbReference type="PANTHER" id="PTHR44094">
    <property type="entry name" value="DNAJ HEAT SHOCK N-TERMINAL DOMAIN-CONTAINING PROTEIN"/>
    <property type="match status" value="1"/>
</dbReference>
<dbReference type="InterPro" id="IPR018253">
    <property type="entry name" value="DnaJ_domain_CS"/>
</dbReference>
<organism evidence="4 5">
    <name type="scientific">Babesia gibsoni</name>
    <dbReference type="NCBI Taxonomy" id="33632"/>
    <lineage>
        <taxon>Eukaryota</taxon>
        <taxon>Sar</taxon>
        <taxon>Alveolata</taxon>
        <taxon>Apicomplexa</taxon>
        <taxon>Aconoidasida</taxon>
        <taxon>Piroplasmida</taxon>
        <taxon>Babesiidae</taxon>
        <taxon>Babesia</taxon>
    </lineage>
</organism>
<dbReference type="Pfam" id="PF00226">
    <property type="entry name" value="DnaJ"/>
    <property type="match status" value="1"/>
</dbReference>
<keyword evidence="4" id="KW-0346">Stress response</keyword>
<dbReference type="AlphaFoldDB" id="A0AAD8PG99"/>
<accession>A0AAD8PG99</accession>
<dbReference type="Proteomes" id="UP001230268">
    <property type="component" value="Unassembled WGS sequence"/>
</dbReference>
<evidence type="ECO:0000256" key="1">
    <source>
        <dbReference type="SAM" id="Coils"/>
    </source>
</evidence>
<name>A0AAD8PG99_BABGI</name>
<keyword evidence="5" id="KW-1185">Reference proteome</keyword>
<proteinExistence type="predicted"/>
<dbReference type="Pfam" id="PF14308">
    <property type="entry name" value="DnaJ-X"/>
    <property type="match status" value="1"/>
</dbReference>
<sequence length="747" mass="82453">MVAGSNEWHDVVDFEEMFSFPDHGLDASDSRKQSIGSGGKTRSTDSGLKGASAHVKEAGDGFDEFGIIDTEENEQHGGFGRMSVTLSDVPPTPGSSPIDSKVAGVPEDVDATNIFDCQTDSDSEFDVPPWEMLSPQPLRSGSSMSMRVNLLEQNSPPHRAAVRSVSIGDGGLQVSDNFVPDEQAMAEAQRCLEQAEEDHQRNKSSRKEEKKSLELHETIVMKSRGIEKEPTVTDDPFISGIFSTNTPRDITAGIVSGVKNVSKGVALGLASLVVCPVVGGHQGGVGGFFKGVGAGVLGAVTLPATGVSIAGYQIGRGAVNTPNAVRQALHGKKWDKKTGTWKENWYSLEDEAKEVAAAVKQRLDVVEQEKQETTDKGRVSVRGDVVDTEYYEILGVSTTATQSEIKRQYYKLAKKYHPDKTGDRSSAETFTKLGEAYQVLGDEDRRAMYDRHGKSACDEMPILDSSLLFMMLFGSDDLEPYIGKLRMALYMELEVNFNGKLPTEADFEVAQWDREVKVALSLKELVRPYVYGDLERWYAALVETASKLCKNSFTIEIVSTIGWTYKNIARRYIGKWDTFMGIGGKVAKFQEQSKTFGKSVKTFTSMIKTAVAERSVQHSNRGGEEENLVNDEYMKNVCERSLPRIINAMLNICLLDIQSTVKNAARRIVKDMGVDHKLRRKRAEGLGLMGRAFMVAAKDAKEKLTRQDKPSSVYEMFVDAAEKMQTRGPRHHSTSSYAYKNDDDGFF</sequence>
<feature type="region of interest" description="Disordered" evidence="2">
    <location>
        <begin position="25"/>
        <end position="52"/>
    </location>
</feature>
<feature type="region of interest" description="Disordered" evidence="2">
    <location>
        <begin position="724"/>
        <end position="747"/>
    </location>
</feature>
<dbReference type="PROSITE" id="PS00636">
    <property type="entry name" value="DNAJ_1"/>
    <property type="match status" value="1"/>
</dbReference>
<dbReference type="SMART" id="SM00271">
    <property type="entry name" value="DnaJ"/>
    <property type="match status" value="1"/>
</dbReference>
<dbReference type="CDD" id="cd06257">
    <property type="entry name" value="DnaJ"/>
    <property type="match status" value="1"/>
</dbReference>